<dbReference type="EMBL" id="LXQA010041278">
    <property type="protein sequence ID" value="MCH99771.1"/>
    <property type="molecule type" value="Genomic_DNA"/>
</dbReference>
<proteinExistence type="predicted"/>
<dbReference type="PANTHER" id="PTHR45735:SF2">
    <property type="entry name" value="CLEAVAGE STIMULATION FACTOR SUBUNIT 2"/>
    <property type="match status" value="1"/>
</dbReference>
<dbReference type="PANTHER" id="PTHR45735">
    <property type="entry name" value="CLEAVAGE STIMULATION FACTOR SUBUNIT 2"/>
    <property type="match status" value="1"/>
</dbReference>
<dbReference type="GO" id="GO:0003729">
    <property type="term" value="F:mRNA binding"/>
    <property type="evidence" value="ECO:0007669"/>
    <property type="project" value="TreeGrafter"/>
</dbReference>
<dbReference type="Gene3D" id="1.25.40.630">
    <property type="match status" value="1"/>
</dbReference>
<keyword evidence="4" id="KW-1185">Reference proteome</keyword>
<accession>A0A392NK44</accession>
<organism evidence="3 4">
    <name type="scientific">Trifolium medium</name>
    <dbReference type="NCBI Taxonomy" id="97028"/>
    <lineage>
        <taxon>Eukaryota</taxon>
        <taxon>Viridiplantae</taxon>
        <taxon>Streptophyta</taxon>
        <taxon>Embryophyta</taxon>
        <taxon>Tracheophyta</taxon>
        <taxon>Spermatophyta</taxon>
        <taxon>Magnoliopsida</taxon>
        <taxon>eudicotyledons</taxon>
        <taxon>Gunneridae</taxon>
        <taxon>Pentapetalae</taxon>
        <taxon>rosids</taxon>
        <taxon>fabids</taxon>
        <taxon>Fabales</taxon>
        <taxon>Fabaceae</taxon>
        <taxon>Papilionoideae</taxon>
        <taxon>50 kb inversion clade</taxon>
        <taxon>NPAAA clade</taxon>
        <taxon>Hologalegina</taxon>
        <taxon>IRL clade</taxon>
        <taxon>Trifolieae</taxon>
        <taxon>Trifolium</taxon>
    </lineage>
</organism>
<reference evidence="3 4" key="1">
    <citation type="journal article" date="2018" name="Front. Plant Sci.">
        <title>Red Clover (Trifolium pratense) and Zigzag Clover (T. medium) - A Picture of Genomic Similarities and Differences.</title>
        <authorList>
            <person name="Dluhosova J."/>
            <person name="Istvanek J."/>
            <person name="Nedelnik J."/>
            <person name="Repkova J."/>
        </authorList>
    </citation>
    <scope>NUCLEOTIDE SEQUENCE [LARGE SCALE GENOMIC DNA]</scope>
    <source>
        <strain evidence="4">cv. 10/8</strain>
        <tissue evidence="3">Leaf</tissue>
    </source>
</reference>
<feature type="compositionally biased region" description="Polar residues" evidence="1">
    <location>
        <begin position="10"/>
        <end position="38"/>
    </location>
</feature>
<dbReference type="Proteomes" id="UP000265520">
    <property type="component" value="Unassembled WGS sequence"/>
</dbReference>
<dbReference type="InterPro" id="IPR025742">
    <property type="entry name" value="CSTF2_hinge"/>
</dbReference>
<dbReference type="Pfam" id="PF14327">
    <property type="entry name" value="CSTF2_hinge"/>
    <property type="match status" value="1"/>
</dbReference>
<feature type="non-terminal residue" evidence="3">
    <location>
        <position position="1"/>
    </location>
</feature>
<evidence type="ECO:0000256" key="1">
    <source>
        <dbReference type="SAM" id="MobiDB-lite"/>
    </source>
</evidence>
<protein>
    <submittedName>
        <fullName evidence="3">Cleavage stimulation factor subunit 2-like</fullName>
    </submittedName>
</protein>
<comment type="caution">
    <text evidence="3">The sequence shown here is derived from an EMBL/GenBank/DDBJ whole genome shotgun (WGS) entry which is preliminary data.</text>
</comment>
<feature type="domain" description="Cleavage stimulation factor subunit 2 hinge" evidence="2">
    <location>
        <begin position="35"/>
        <end position="90"/>
    </location>
</feature>
<evidence type="ECO:0000313" key="4">
    <source>
        <dbReference type="Proteomes" id="UP000265520"/>
    </source>
</evidence>
<feature type="region of interest" description="Disordered" evidence="1">
    <location>
        <begin position="1"/>
        <end position="38"/>
    </location>
</feature>
<evidence type="ECO:0000313" key="3">
    <source>
        <dbReference type="EMBL" id="MCH99771.1"/>
    </source>
</evidence>
<sequence>GRGGPGMTPNVDSQKQVGIPSNQTSIQSNQNGLQNQSALANDPLTLHLAKMSRSQLIEIISELKGMATHNKEMSRQLLLSRPQLPKALFQV</sequence>
<name>A0A392NK44_9FABA</name>
<dbReference type="GO" id="GO:0005847">
    <property type="term" value="C:mRNA cleavage and polyadenylation specificity factor complex"/>
    <property type="evidence" value="ECO:0007669"/>
    <property type="project" value="TreeGrafter"/>
</dbReference>
<dbReference type="AlphaFoldDB" id="A0A392NK44"/>
<evidence type="ECO:0000259" key="2">
    <source>
        <dbReference type="Pfam" id="PF14327"/>
    </source>
</evidence>